<dbReference type="PANTHER" id="PTHR21648:SF0">
    <property type="entry name" value="RADIAL SPOKE HEAD PROTEIN 3 HOMOLOG"/>
    <property type="match status" value="1"/>
</dbReference>
<keyword evidence="6" id="KW-0969">Cilium</keyword>
<keyword evidence="3" id="KW-0963">Cytoplasm</keyword>
<evidence type="ECO:0000256" key="2">
    <source>
        <dbReference type="ARBA" id="ARBA00006737"/>
    </source>
</evidence>
<keyword evidence="7" id="KW-0206">Cytoskeleton</keyword>
<evidence type="ECO:0000256" key="6">
    <source>
        <dbReference type="ARBA" id="ARBA00023069"/>
    </source>
</evidence>
<evidence type="ECO:0000256" key="10">
    <source>
        <dbReference type="SAM" id="MobiDB-lite"/>
    </source>
</evidence>
<evidence type="ECO:0000256" key="9">
    <source>
        <dbReference type="SAM" id="Coils"/>
    </source>
</evidence>
<keyword evidence="8" id="KW-0966">Cell projection</keyword>
<reference evidence="11 12" key="1">
    <citation type="submission" date="2024-08" db="EMBL/GenBank/DDBJ databases">
        <authorList>
            <person name="Cucini C."/>
            <person name="Frati F."/>
        </authorList>
    </citation>
    <scope>NUCLEOTIDE SEQUENCE [LARGE SCALE GENOMIC DNA]</scope>
</reference>
<accession>A0ABP1R413</accession>
<comment type="similarity">
    <text evidence="2">Belongs to the flagellar radial spoke RSP3 family.</text>
</comment>
<keyword evidence="5" id="KW-0282">Flagellum</keyword>
<dbReference type="PANTHER" id="PTHR21648">
    <property type="entry name" value="FLAGELLAR RADIAL SPOKE PROTEIN 3"/>
    <property type="match status" value="1"/>
</dbReference>
<keyword evidence="4" id="KW-0597">Phosphoprotein</keyword>
<keyword evidence="9" id="KW-0175">Coiled coil</keyword>
<protein>
    <recommendedName>
        <fullName evidence="13">Radial spoke head protein 3</fullName>
    </recommendedName>
</protein>
<evidence type="ECO:0000313" key="11">
    <source>
        <dbReference type="EMBL" id="CAL8114016.1"/>
    </source>
</evidence>
<feature type="coiled-coil region" evidence="9">
    <location>
        <begin position="219"/>
        <end position="276"/>
    </location>
</feature>
<evidence type="ECO:0000256" key="1">
    <source>
        <dbReference type="ARBA" id="ARBA00004611"/>
    </source>
</evidence>
<gene>
    <name evidence="11" type="ORF">ODALV1_LOCUS16275</name>
</gene>
<keyword evidence="12" id="KW-1185">Reference proteome</keyword>
<proteinExistence type="inferred from homology"/>
<evidence type="ECO:0000256" key="7">
    <source>
        <dbReference type="ARBA" id="ARBA00023212"/>
    </source>
</evidence>
<dbReference type="InterPro" id="IPR009290">
    <property type="entry name" value="Radial_spoke_3"/>
</dbReference>
<sequence>MPRNPIDHIVRLREYPSEQKDAMPHSPNLFVYCSTPRPVLDPEISGGPYGRPLYRDNAPKPKGIHSYYNISWDPRVRRGDPLEARKRKEELECEKIRRKLTEPRKRSAKSISTSQNRNDRLSDPQIMVRAANMRYARLAISNLRPKEKDAFLVDLADEIDQDEICYKGQRIGAAKELPKVPSRKRNLVDKASQVLPGEFFDFEREVVLVVERLVGAVCYQARLEVLEETELEALKLERELFREEKLREERELLKFKTRVERHIAEEERQAALARQQIKDEASGKTSVSLFAGVHVKFGTEEGLHALGDDVELNDKIRKGVERQFTRWLNEEVDAKLTIHNNATKLLDDMIRGVICEREAQCAASMWKEVYTEEPMRVFSGEMDSNIVPPPTPGTSEYTTDEEHDEKANDGANSFLTSANFYFAKEYDMME</sequence>
<dbReference type="Pfam" id="PF06098">
    <property type="entry name" value="Radial_spoke_3"/>
    <property type="match status" value="1"/>
</dbReference>
<evidence type="ECO:0000256" key="4">
    <source>
        <dbReference type="ARBA" id="ARBA00022553"/>
    </source>
</evidence>
<comment type="caution">
    <text evidence="11">The sequence shown here is derived from an EMBL/GenBank/DDBJ whole genome shotgun (WGS) entry which is preliminary data.</text>
</comment>
<evidence type="ECO:0008006" key="13">
    <source>
        <dbReference type="Google" id="ProtNLM"/>
    </source>
</evidence>
<dbReference type="Proteomes" id="UP001642540">
    <property type="component" value="Unassembled WGS sequence"/>
</dbReference>
<evidence type="ECO:0000256" key="5">
    <source>
        <dbReference type="ARBA" id="ARBA00022846"/>
    </source>
</evidence>
<evidence type="ECO:0000256" key="8">
    <source>
        <dbReference type="ARBA" id="ARBA00023273"/>
    </source>
</evidence>
<comment type="subcellular location">
    <subcellularLocation>
        <location evidence="1">Cytoplasm</location>
        <location evidence="1">Cytoskeleton</location>
        <location evidence="1">Flagellum axoneme</location>
    </subcellularLocation>
</comment>
<organism evidence="11 12">
    <name type="scientific">Orchesella dallaii</name>
    <dbReference type="NCBI Taxonomy" id="48710"/>
    <lineage>
        <taxon>Eukaryota</taxon>
        <taxon>Metazoa</taxon>
        <taxon>Ecdysozoa</taxon>
        <taxon>Arthropoda</taxon>
        <taxon>Hexapoda</taxon>
        <taxon>Collembola</taxon>
        <taxon>Entomobryomorpha</taxon>
        <taxon>Entomobryoidea</taxon>
        <taxon>Orchesellidae</taxon>
        <taxon>Orchesellinae</taxon>
        <taxon>Orchesella</taxon>
    </lineage>
</organism>
<evidence type="ECO:0000256" key="3">
    <source>
        <dbReference type="ARBA" id="ARBA00022490"/>
    </source>
</evidence>
<name>A0ABP1R413_9HEXA</name>
<evidence type="ECO:0000313" key="12">
    <source>
        <dbReference type="Proteomes" id="UP001642540"/>
    </source>
</evidence>
<dbReference type="EMBL" id="CAXLJM020000049">
    <property type="protein sequence ID" value="CAL8114016.1"/>
    <property type="molecule type" value="Genomic_DNA"/>
</dbReference>
<feature type="region of interest" description="Disordered" evidence="10">
    <location>
        <begin position="101"/>
        <end position="121"/>
    </location>
</feature>
<feature type="region of interest" description="Disordered" evidence="10">
    <location>
        <begin position="381"/>
        <end position="411"/>
    </location>
</feature>